<name>A0A173XTM2_9FIRM</name>
<accession>A0A173XTM2</accession>
<feature type="signal peptide" evidence="2">
    <location>
        <begin position="1"/>
        <end position="27"/>
    </location>
</feature>
<dbReference type="EMBL" id="CYYU01000003">
    <property type="protein sequence ID" value="CUN55312.1"/>
    <property type="molecule type" value="Genomic_DNA"/>
</dbReference>
<dbReference type="STRING" id="187979.ERS852385_00741"/>
<evidence type="ECO:0000313" key="3">
    <source>
        <dbReference type="EMBL" id="CUN55312.1"/>
    </source>
</evidence>
<evidence type="ECO:0000313" key="4">
    <source>
        <dbReference type="Proteomes" id="UP000095546"/>
    </source>
</evidence>
<gene>
    <name evidence="3" type="ORF">ERS852385_00741</name>
</gene>
<dbReference type="AlphaFoldDB" id="A0A173XTM2"/>
<feature type="region of interest" description="Disordered" evidence="1">
    <location>
        <begin position="166"/>
        <end position="210"/>
    </location>
</feature>
<dbReference type="OrthoDB" id="1664973at2"/>
<evidence type="ECO:0000256" key="1">
    <source>
        <dbReference type="SAM" id="MobiDB-lite"/>
    </source>
</evidence>
<organism evidence="3 4">
    <name type="scientific">Mitsuokella jalaludinii</name>
    <dbReference type="NCBI Taxonomy" id="187979"/>
    <lineage>
        <taxon>Bacteria</taxon>
        <taxon>Bacillati</taxon>
        <taxon>Bacillota</taxon>
        <taxon>Negativicutes</taxon>
        <taxon>Selenomonadales</taxon>
        <taxon>Selenomonadaceae</taxon>
        <taxon>Mitsuokella</taxon>
    </lineage>
</organism>
<dbReference type="Proteomes" id="UP000095546">
    <property type="component" value="Unassembled WGS sequence"/>
</dbReference>
<feature type="chain" id="PRO_5008015666" evidence="2">
    <location>
        <begin position="28"/>
        <end position="210"/>
    </location>
</feature>
<dbReference type="RefSeq" id="WP_070099892.1">
    <property type="nucleotide sequence ID" value="NZ_CABIWZ010000003.1"/>
</dbReference>
<reference evidence="3 4" key="1">
    <citation type="submission" date="2015-09" db="EMBL/GenBank/DDBJ databases">
        <authorList>
            <consortium name="Pathogen Informatics"/>
        </authorList>
    </citation>
    <scope>NUCLEOTIDE SEQUENCE [LARGE SCALE GENOMIC DNA]</scope>
    <source>
        <strain evidence="3 4">2789STDY5608828</strain>
    </source>
</reference>
<keyword evidence="2" id="KW-0732">Signal</keyword>
<proteinExistence type="predicted"/>
<protein>
    <submittedName>
        <fullName evidence="3">Uncharacterized protein</fullName>
    </submittedName>
</protein>
<dbReference type="eggNOG" id="ENOG50331YR">
    <property type="taxonomic scope" value="Bacteria"/>
</dbReference>
<keyword evidence="4" id="KW-1185">Reference proteome</keyword>
<feature type="compositionally biased region" description="Basic and acidic residues" evidence="1">
    <location>
        <begin position="183"/>
        <end position="193"/>
    </location>
</feature>
<evidence type="ECO:0000256" key="2">
    <source>
        <dbReference type="SAM" id="SignalP"/>
    </source>
</evidence>
<sequence length="210" mass="23452">MQRTLGIFTALVLVLAALCLPAGRSEAAGLQDADFSCRGAMLGASEAELFKAWGEPLFDRTEIRQGVTVKVYVYKDHYEAAVDKSGHVVDFLIKNDRYEARNGIRLGATSYWIQKTYGKTERQRLDGAAYYIYTREGHPHDHLLLGIDAQDGYLTSMRITSLPLTEEEAEKRALEDDAEEGELDPRFAEKEIDTSALGKAEPPVLKEVRP</sequence>